<dbReference type="InterPro" id="IPR036866">
    <property type="entry name" value="RibonucZ/Hydroxyglut_hydro"/>
</dbReference>
<feature type="chain" id="PRO_5007165397" evidence="6">
    <location>
        <begin position="23"/>
        <end position="312"/>
    </location>
</feature>
<dbReference type="SUPFAM" id="SSF56281">
    <property type="entry name" value="Metallo-hydrolase/oxidoreductase"/>
    <property type="match status" value="1"/>
</dbReference>
<dbReference type="PANTHER" id="PTHR42978:SF2">
    <property type="entry name" value="102 KBASES UNSTABLE REGION: FROM 1 TO 119443"/>
    <property type="match status" value="1"/>
</dbReference>
<keyword evidence="9" id="KW-1185">Reference proteome</keyword>
<keyword evidence="3" id="KW-0479">Metal-binding</keyword>
<organism evidence="8 9">
    <name type="scientific">Bradyrhizobium macuxiense</name>
    <dbReference type="NCBI Taxonomy" id="1755647"/>
    <lineage>
        <taxon>Bacteria</taxon>
        <taxon>Pseudomonadati</taxon>
        <taxon>Pseudomonadota</taxon>
        <taxon>Alphaproteobacteria</taxon>
        <taxon>Hyphomicrobiales</taxon>
        <taxon>Nitrobacteraceae</taxon>
        <taxon>Bradyrhizobium</taxon>
    </lineage>
</organism>
<evidence type="ECO:0000256" key="5">
    <source>
        <dbReference type="ARBA" id="ARBA00022833"/>
    </source>
</evidence>
<evidence type="ECO:0000313" key="8">
    <source>
        <dbReference type="EMBL" id="KWV51874.1"/>
    </source>
</evidence>
<dbReference type="GO" id="GO:0046872">
    <property type="term" value="F:metal ion binding"/>
    <property type="evidence" value="ECO:0007669"/>
    <property type="project" value="UniProtKB-KW"/>
</dbReference>
<reference evidence="8 9" key="1">
    <citation type="submission" date="2015-11" db="EMBL/GenBank/DDBJ databases">
        <title>Draft Genome Sequence of the Strain BR 10303 (Bradyrhizobium sp.) isolated from nodules of Centrolobium paraense.</title>
        <authorList>
            <person name="Zelli J.E."/>
            <person name="Simoes-Araujo J.L."/>
            <person name="Barauna A.C."/>
            <person name="Silva K."/>
        </authorList>
    </citation>
    <scope>NUCLEOTIDE SEQUENCE [LARGE SCALE GENOMIC DNA]</scope>
    <source>
        <strain evidence="8 9">BR 10303</strain>
    </source>
</reference>
<evidence type="ECO:0000313" key="9">
    <source>
        <dbReference type="Proteomes" id="UP000057737"/>
    </source>
</evidence>
<dbReference type="OrthoDB" id="9773738at2"/>
<keyword evidence="4 8" id="KW-0378">Hydrolase</keyword>
<dbReference type="InterPro" id="IPR051013">
    <property type="entry name" value="MBL_superfamily_lactonases"/>
</dbReference>
<name>A0A120FL84_9BRAD</name>
<dbReference type="Pfam" id="PF00753">
    <property type="entry name" value="Lactamase_B"/>
    <property type="match status" value="1"/>
</dbReference>
<dbReference type="PANTHER" id="PTHR42978">
    <property type="entry name" value="QUORUM-QUENCHING LACTONASE YTNP-RELATED-RELATED"/>
    <property type="match status" value="1"/>
</dbReference>
<evidence type="ECO:0000256" key="6">
    <source>
        <dbReference type="SAM" id="SignalP"/>
    </source>
</evidence>
<keyword evidence="6" id="KW-0732">Signal</keyword>
<dbReference type="SMART" id="SM00849">
    <property type="entry name" value="Lactamase_B"/>
    <property type="match status" value="1"/>
</dbReference>
<evidence type="ECO:0000259" key="7">
    <source>
        <dbReference type="SMART" id="SM00849"/>
    </source>
</evidence>
<evidence type="ECO:0000256" key="3">
    <source>
        <dbReference type="ARBA" id="ARBA00022723"/>
    </source>
</evidence>
<accession>A0A120FL84</accession>
<dbReference type="EMBL" id="LNCU01000088">
    <property type="protein sequence ID" value="KWV51874.1"/>
    <property type="molecule type" value="Genomic_DNA"/>
</dbReference>
<proteinExistence type="inferred from homology"/>
<comment type="cofactor">
    <cofactor evidence="1">
        <name>Zn(2+)</name>
        <dbReference type="ChEBI" id="CHEBI:29105"/>
    </cofactor>
</comment>
<dbReference type="AlphaFoldDB" id="A0A120FL84"/>
<comment type="caution">
    <text evidence="8">The sequence shown here is derived from an EMBL/GenBank/DDBJ whole genome shotgun (WGS) entry which is preliminary data.</text>
</comment>
<dbReference type="Gene3D" id="3.60.15.10">
    <property type="entry name" value="Ribonuclease Z/Hydroxyacylglutathione hydrolase-like"/>
    <property type="match status" value="1"/>
</dbReference>
<feature type="domain" description="Metallo-beta-lactamase" evidence="7">
    <location>
        <begin position="90"/>
        <end position="310"/>
    </location>
</feature>
<protein>
    <submittedName>
        <fullName evidence="8">Zn-dependent hydrolase</fullName>
    </submittedName>
</protein>
<comment type="similarity">
    <text evidence="2">Belongs to the metallo-beta-lactamase superfamily.</text>
</comment>
<dbReference type="PROSITE" id="PS51257">
    <property type="entry name" value="PROKAR_LIPOPROTEIN"/>
    <property type="match status" value="1"/>
</dbReference>
<gene>
    <name evidence="8" type="ORF">AS156_12250</name>
</gene>
<dbReference type="RefSeq" id="WP_066510648.1">
    <property type="nucleotide sequence ID" value="NZ_LNCU01000088.1"/>
</dbReference>
<dbReference type="InterPro" id="IPR001279">
    <property type="entry name" value="Metallo-B-lactamas"/>
</dbReference>
<keyword evidence="5" id="KW-0862">Zinc</keyword>
<sequence>MLRKLGQCFIGSLAVLALSACAQTSHPSTAANLGKPVSSSVMEALIDKPGPIEVKTVASADWVADLSGLINLKDPQAIQAGLKDHEEPIQIYTHLVRHPTRGFYMVDTGVSKRFVEDPKSLGVGWVVRNFAKLDKMQVREDALSAIKSEGAPLKGVLMTHLHLDHISGMPDIPKDVPFYTGPGEAAETKFENFFVEGMEDAFFAGRPAIQEFQFTKDPDGKFEGVIDVFGDGSLFAILTAGHTAGHVSYLARTPSGPVLLTGDACHTRWGWEHGVEPGSFTYDRDEERKSLLALKALSERHPQMIVKLGHQP</sequence>
<evidence type="ECO:0000256" key="4">
    <source>
        <dbReference type="ARBA" id="ARBA00022801"/>
    </source>
</evidence>
<evidence type="ECO:0000256" key="1">
    <source>
        <dbReference type="ARBA" id="ARBA00001947"/>
    </source>
</evidence>
<evidence type="ECO:0000256" key="2">
    <source>
        <dbReference type="ARBA" id="ARBA00007749"/>
    </source>
</evidence>
<dbReference type="GO" id="GO:0016787">
    <property type="term" value="F:hydrolase activity"/>
    <property type="evidence" value="ECO:0007669"/>
    <property type="project" value="UniProtKB-KW"/>
</dbReference>
<feature type="signal peptide" evidence="6">
    <location>
        <begin position="1"/>
        <end position="22"/>
    </location>
</feature>
<dbReference type="Proteomes" id="UP000057737">
    <property type="component" value="Unassembled WGS sequence"/>
</dbReference>